<name>A0A2H3CLA9_ARMGA</name>
<protein>
    <submittedName>
        <fullName evidence="1">Uncharacterized protein</fullName>
    </submittedName>
</protein>
<organism evidence="1 2">
    <name type="scientific">Armillaria gallica</name>
    <name type="common">Bulbous honey fungus</name>
    <name type="synonym">Armillaria bulbosa</name>
    <dbReference type="NCBI Taxonomy" id="47427"/>
    <lineage>
        <taxon>Eukaryota</taxon>
        <taxon>Fungi</taxon>
        <taxon>Dikarya</taxon>
        <taxon>Basidiomycota</taxon>
        <taxon>Agaricomycotina</taxon>
        <taxon>Agaricomycetes</taxon>
        <taxon>Agaricomycetidae</taxon>
        <taxon>Agaricales</taxon>
        <taxon>Marasmiineae</taxon>
        <taxon>Physalacriaceae</taxon>
        <taxon>Armillaria</taxon>
    </lineage>
</organism>
<accession>A0A2H3CLA9</accession>
<evidence type="ECO:0000313" key="1">
    <source>
        <dbReference type="EMBL" id="PBK82670.1"/>
    </source>
</evidence>
<keyword evidence="2" id="KW-1185">Reference proteome</keyword>
<dbReference type="Proteomes" id="UP000217790">
    <property type="component" value="Unassembled WGS sequence"/>
</dbReference>
<sequence>MDGDNPDSTAGVNDVASCFGWELLRGDSVKVVEHIVEYGLTLLFRVFKRRPEKVSIIVIWEVHVGHVEERQRSSDREEDEDSCLDVISNGDRGGCERHATRGSNASTIPLAPELNEQRRGKCACGGVADGKPVDVGWHEELVRELSRNLLLAEGIGSRRLVQLMSGVGCALWIAFAMEKLTIQLTWEVKKRKDVRPWNTQKGSGTADTFGEEVNDPAWRWIHGYV</sequence>
<evidence type="ECO:0000313" key="2">
    <source>
        <dbReference type="Proteomes" id="UP000217790"/>
    </source>
</evidence>
<dbReference type="AlphaFoldDB" id="A0A2H3CLA9"/>
<dbReference type="EMBL" id="KZ293714">
    <property type="protein sequence ID" value="PBK82670.1"/>
    <property type="molecule type" value="Genomic_DNA"/>
</dbReference>
<reference evidence="2" key="1">
    <citation type="journal article" date="2017" name="Nat. Ecol. Evol.">
        <title>Genome expansion and lineage-specific genetic innovations in the forest pathogenic fungi Armillaria.</title>
        <authorList>
            <person name="Sipos G."/>
            <person name="Prasanna A.N."/>
            <person name="Walter M.C."/>
            <person name="O'Connor E."/>
            <person name="Balint B."/>
            <person name="Krizsan K."/>
            <person name="Kiss B."/>
            <person name="Hess J."/>
            <person name="Varga T."/>
            <person name="Slot J."/>
            <person name="Riley R."/>
            <person name="Boka B."/>
            <person name="Rigling D."/>
            <person name="Barry K."/>
            <person name="Lee J."/>
            <person name="Mihaltcheva S."/>
            <person name="LaButti K."/>
            <person name="Lipzen A."/>
            <person name="Waldron R."/>
            <person name="Moloney N.M."/>
            <person name="Sperisen C."/>
            <person name="Kredics L."/>
            <person name="Vagvoelgyi C."/>
            <person name="Patrignani A."/>
            <person name="Fitzpatrick D."/>
            <person name="Nagy I."/>
            <person name="Doyle S."/>
            <person name="Anderson J.B."/>
            <person name="Grigoriev I.V."/>
            <person name="Gueldener U."/>
            <person name="Muensterkoetter M."/>
            <person name="Nagy L.G."/>
        </authorList>
    </citation>
    <scope>NUCLEOTIDE SEQUENCE [LARGE SCALE GENOMIC DNA]</scope>
    <source>
        <strain evidence="2">Ar21-2</strain>
    </source>
</reference>
<dbReference type="InParanoid" id="A0A2H3CLA9"/>
<gene>
    <name evidence="1" type="ORF">ARMGADRAFT_1038454</name>
</gene>
<proteinExistence type="predicted"/>